<dbReference type="AlphaFoldDB" id="A0A8H7NYQ7"/>
<dbReference type="Proteomes" id="UP000639403">
    <property type="component" value="Unassembled WGS sequence"/>
</dbReference>
<reference evidence="1" key="1">
    <citation type="submission" date="2020-11" db="EMBL/GenBank/DDBJ databases">
        <authorList>
            <person name="Koelle M."/>
            <person name="Horta M.A.C."/>
            <person name="Nowrousian M."/>
            <person name="Ohm R.A."/>
            <person name="Benz P."/>
            <person name="Pilgard A."/>
        </authorList>
    </citation>
    <scope>NUCLEOTIDE SEQUENCE</scope>
    <source>
        <strain evidence="1">FPRL280</strain>
    </source>
</reference>
<proteinExistence type="predicted"/>
<evidence type="ECO:0000313" key="1">
    <source>
        <dbReference type="EMBL" id="KAF9809630.1"/>
    </source>
</evidence>
<organism evidence="1 2">
    <name type="scientific">Rhodonia placenta</name>
    <dbReference type="NCBI Taxonomy" id="104341"/>
    <lineage>
        <taxon>Eukaryota</taxon>
        <taxon>Fungi</taxon>
        <taxon>Dikarya</taxon>
        <taxon>Basidiomycota</taxon>
        <taxon>Agaricomycotina</taxon>
        <taxon>Agaricomycetes</taxon>
        <taxon>Polyporales</taxon>
        <taxon>Adustoporiaceae</taxon>
        <taxon>Rhodonia</taxon>
    </lineage>
</organism>
<comment type="caution">
    <text evidence="1">The sequence shown here is derived from an EMBL/GenBank/DDBJ whole genome shotgun (WGS) entry which is preliminary data.</text>
</comment>
<protein>
    <submittedName>
        <fullName evidence="1">Uncharacterized protein</fullName>
    </submittedName>
</protein>
<name>A0A8H7NYQ7_9APHY</name>
<gene>
    <name evidence="1" type="ORF">IEO21_07322</name>
</gene>
<dbReference type="EMBL" id="JADOXO010000201">
    <property type="protein sequence ID" value="KAF9809630.1"/>
    <property type="molecule type" value="Genomic_DNA"/>
</dbReference>
<reference evidence="1" key="2">
    <citation type="journal article" name="Front. Microbiol.">
        <title>Degradative Capacity of Two Strains of Rhodonia placenta: From Phenotype to Genotype.</title>
        <authorList>
            <person name="Kolle M."/>
            <person name="Horta M.A.C."/>
            <person name="Nowrousian M."/>
            <person name="Ohm R.A."/>
            <person name="Benz J.P."/>
            <person name="Pilgard A."/>
        </authorList>
    </citation>
    <scope>NUCLEOTIDE SEQUENCE</scope>
    <source>
        <strain evidence="1">FPRL280</strain>
    </source>
</reference>
<accession>A0A8H7NYQ7</accession>
<evidence type="ECO:0000313" key="2">
    <source>
        <dbReference type="Proteomes" id="UP000639403"/>
    </source>
</evidence>
<sequence>MLTLSDYVDQRCDDILSAFLAAIYPDNTHERAWTTIPIYPIVLASGLQRQLGGRRATSIHHPLMKTSTLLRLIPNPFWI</sequence>